<name>A0A177TQ45_9BASI</name>
<feature type="transmembrane region" description="Helical" evidence="7">
    <location>
        <begin position="140"/>
        <end position="159"/>
    </location>
</feature>
<feature type="compositionally biased region" description="Acidic residues" evidence="8">
    <location>
        <begin position="18"/>
        <end position="27"/>
    </location>
</feature>
<keyword evidence="6 7" id="KW-0472">Membrane</keyword>
<gene>
    <name evidence="9" type="ORF">A4X13_0g6148</name>
</gene>
<comment type="similarity">
    <text evidence="2 7">Belongs to the ferroportin (FP) (TC 2.A.100) family. SLC40A subfamily.</text>
</comment>
<keyword evidence="5 7" id="KW-1133">Transmembrane helix</keyword>
<evidence type="ECO:0000313" key="10">
    <source>
        <dbReference type="Proteomes" id="UP000077521"/>
    </source>
</evidence>
<feature type="transmembrane region" description="Helical" evidence="7">
    <location>
        <begin position="485"/>
        <end position="504"/>
    </location>
</feature>
<feature type="transmembrane region" description="Helical" evidence="7">
    <location>
        <begin position="386"/>
        <end position="406"/>
    </location>
</feature>
<organism evidence="9 10">
    <name type="scientific">Tilletia indica</name>
    <dbReference type="NCBI Taxonomy" id="43049"/>
    <lineage>
        <taxon>Eukaryota</taxon>
        <taxon>Fungi</taxon>
        <taxon>Dikarya</taxon>
        <taxon>Basidiomycota</taxon>
        <taxon>Ustilaginomycotina</taxon>
        <taxon>Exobasidiomycetes</taxon>
        <taxon>Tilletiales</taxon>
        <taxon>Tilletiaceae</taxon>
        <taxon>Tilletia</taxon>
    </lineage>
</organism>
<dbReference type="GO" id="GO:0016020">
    <property type="term" value="C:membrane"/>
    <property type="evidence" value="ECO:0007669"/>
    <property type="project" value="UniProtKB-SubCell"/>
</dbReference>
<dbReference type="Pfam" id="PF06963">
    <property type="entry name" value="FPN1"/>
    <property type="match status" value="2"/>
</dbReference>
<dbReference type="Proteomes" id="UP000077521">
    <property type="component" value="Unassembled WGS sequence"/>
</dbReference>
<evidence type="ECO:0000256" key="8">
    <source>
        <dbReference type="SAM" id="MobiDB-lite"/>
    </source>
</evidence>
<feature type="transmembrane region" description="Helical" evidence="7">
    <location>
        <begin position="349"/>
        <end position="374"/>
    </location>
</feature>
<dbReference type="GO" id="GO:0005381">
    <property type="term" value="F:iron ion transmembrane transporter activity"/>
    <property type="evidence" value="ECO:0007669"/>
    <property type="project" value="UniProtKB-UniRule"/>
</dbReference>
<evidence type="ECO:0000256" key="2">
    <source>
        <dbReference type="ARBA" id="ARBA00006279"/>
    </source>
</evidence>
<dbReference type="PANTHER" id="PTHR11660:SF57">
    <property type="entry name" value="SOLUTE CARRIER FAMILY 40 MEMBER"/>
    <property type="match status" value="1"/>
</dbReference>
<keyword evidence="7" id="KW-0406">Ion transport</keyword>
<comment type="subcellular location">
    <subcellularLocation>
        <location evidence="1 7">Membrane</location>
        <topology evidence="1 7">Multi-pass membrane protein</topology>
    </subcellularLocation>
</comment>
<dbReference type="InterPro" id="IPR009716">
    <property type="entry name" value="Ferroportin-1"/>
</dbReference>
<keyword evidence="10" id="KW-1185">Reference proteome</keyword>
<evidence type="ECO:0000256" key="5">
    <source>
        <dbReference type="ARBA" id="ARBA00022989"/>
    </source>
</evidence>
<evidence type="ECO:0000256" key="7">
    <source>
        <dbReference type="RuleBase" id="RU365065"/>
    </source>
</evidence>
<dbReference type="EMBL" id="LWDF02000551">
    <property type="protein sequence ID" value="KAE8244959.1"/>
    <property type="molecule type" value="Genomic_DNA"/>
</dbReference>
<feature type="region of interest" description="Disordered" evidence="8">
    <location>
        <begin position="1"/>
        <end position="27"/>
    </location>
</feature>
<comment type="caution">
    <text evidence="7">Lacks conserved residue(s) required for the propagation of feature annotation.</text>
</comment>
<feature type="transmembrane region" description="Helical" evidence="7">
    <location>
        <begin position="75"/>
        <end position="95"/>
    </location>
</feature>
<evidence type="ECO:0000256" key="1">
    <source>
        <dbReference type="ARBA" id="ARBA00004141"/>
    </source>
</evidence>
<dbReference type="InterPro" id="IPR036259">
    <property type="entry name" value="MFS_trans_sf"/>
</dbReference>
<protein>
    <recommendedName>
        <fullName evidence="7">Solute carrier family 40 member</fullName>
    </recommendedName>
</protein>
<feature type="region of interest" description="Disordered" evidence="8">
    <location>
        <begin position="291"/>
        <end position="320"/>
    </location>
</feature>
<evidence type="ECO:0000256" key="6">
    <source>
        <dbReference type="ARBA" id="ARBA00023136"/>
    </source>
</evidence>
<feature type="region of interest" description="Disordered" evidence="8">
    <location>
        <begin position="96"/>
        <end position="120"/>
    </location>
</feature>
<evidence type="ECO:0000256" key="3">
    <source>
        <dbReference type="ARBA" id="ARBA00022448"/>
    </source>
</evidence>
<dbReference type="SUPFAM" id="SSF103473">
    <property type="entry name" value="MFS general substrate transporter"/>
    <property type="match status" value="1"/>
</dbReference>
<dbReference type="PANTHER" id="PTHR11660">
    <property type="entry name" value="SOLUTE CARRIER FAMILY 40 MEMBER"/>
    <property type="match status" value="1"/>
</dbReference>
<reference evidence="9" key="2">
    <citation type="journal article" date="2019" name="IMA Fungus">
        <title>Genome sequencing and comparison of five Tilletia species to identify candidate genes for the detection of regulated species infecting wheat.</title>
        <authorList>
            <person name="Nguyen H.D.T."/>
            <person name="Sultana T."/>
            <person name="Kesanakurti P."/>
            <person name="Hambleton S."/>
        </authorList>
    </citation>
    <scope>NUCLEOTIDE SEQUENCE</scope>
    <source>
        <strain evidence="9">DAOMC 236416</strain>
    </source>
</reference>
<evidence type="ECO:0000313" key="9">
    <source>
        <dbReference type="EMBL" id="KAE8244959.1"/>
    </source>
</evidence>
<dbReference type="AlphaFoldDB" id="A0A177TQ45"/>
<keyword evidence="3 7" id="KW-0813">Transport</keyword>
<accession>A0A177TQ45</accession>
<evidence type="ECO:0000256" key="4">
    <source>
        <dbReference type="ARBA" id="ARBA00022692"/>
    </source>
</evidence>
<proteinExistence type="inferred from homology"/>
<comment type="function">
    <text evidence="7">May be involved in iron transport and iron homeostasis.</text>
</comment>
<feature type="transmembrane region" description="Helical" evidence="7">
    <location>
        <begin position="251"/>
        <end position="273"/>
    </location>
</feature>
<feature type="transmembrane region" description="Helical" evidence="7">
    <location>
        <begin position="418"/>
        <end position="438"/>
    </location>
</feature>
<feature type="compositionally biased region" description="Polar residues" evidence="8">
    <location>
        <begin position="299"/>
        <end position="312"/>
    </location>
</feature>
<sequence length="561" mass="61904">MDTKVEGPIPLRPVPSSAEEEPVEEGNNDATVDKIGIWLLALQHASGSFGYRAAEFAFPLFFIELFTKTLLPASIYGFVTTGAAIIFSGSVGHTLDGPSSPKAHRRSEVSSLEATEENVGGKDPTYQLRLIRNFILLQKLLVAISYALFLILFLQPGLAQEAENGGRGVQAGGAANARPWTIFAAITLVGCGVILCNVGISVGIERAWVTLIARSDEGRLVRLNAIMRRIDLLSKLLAPLAVSLLTSVTSYPISIVVLLCITVVTAIFEWIWIEVVYKRFPELSQWEHRERENIDEADGTSTAADNSLTPNAMSVEDPPHAKGFNLRRAISRWAWEQWQDWSQFAKMPIFVSTCSIALLYLSVLSFDSTFIAYLKSETTYSNGFIAGMRGVGVVAGLLGTMAMPLLERLVGIVRAGSYSLFAQVLPLIMSLVSLYVGADKRERPAWNGALLFSGLALSRIGLWSFDLAQLAQVQRALDRVRRKNALMGVQFALQNLFDLGHFALTIGWHRPDQFKYAATVSFGAVICATVIYVVFYARRLRGHLVHLDRLGLDQLLRRKRR</sequence>
<keyword evidence="4 7" id="KW-0812">Transmembrane</keyword>
<feature type="transmembrane region" description="Helical" evidence="7">
    <location>
        <begin position="516"/>
        <end position="537"/>
    </location>
</feature>
<reference evidence="9" key="1">
    <citation type="submission" date="2016-04" db="EMBL/GenBank/DDBJ databases">
        <authorList>
            <person name="Nguyen H.D."/>
            <person name="Samba Siva P."/>
            <person name="Cullis J."/>
            <person name="Levesque C.A."/>
            <person name="Hambleton S."/>
        </authorList>
    </citation>
    <scope>NUCLEOTIDE SEQUENCE</scope>
    <source>
        <strain evidence="9">DAOMC 236416</strain>
    </source>
</reference>
<comment type="caution">
    <text evidence="9">The sequence shown here is derived from an EMBL/GenBank/DDBJ whole genome shotgun (WGS) entry which is preliminary data.</text>
</comment>
<feature type="transmembrane region" description="Helical" evidence="7">
    <location>
        <begin position="179"/>
        <end position="204"/>
    </location>
</feature>